<dbReference type="Proteomes" id="UP000217177">
    <property type="component" value="Chromosome"/>
</dbReference>
<dbReference type="RefSeq" id="WP_095674603.1">
    <property type="nucleotide sequence ID" value="NZ_CP016774.1"/>
</dbReference>
<protein>
    <submittedName>
        <fullName evidence="1">Uncharacterized protein</fullName>
    </submittedName>
</protein>
<accession>A0ABM6MDR5</accession>
<evidence type="ECO:0000313" key="1">
    <source>
        <dbReference type="EMBL" id="ASY17048.1"/>
    </source>
</evidence>
<evidence type="ECO:0000313" key="2">
    <source>
        <dbReference type="Proteomes" id="UP000217177"/>
    </source>
</evidence>
<gene>
    <name evidence="1" type="ORF">A1sIA79_02165</name>
</gene>
<sequence>MGFFADFKAKRAATAAAKAHSAALADWEDDRATLTKLITVFTAASKGEDSVPNSLMQKPGEHTLWSATGIFHETGRTPSQYVGGSTGVSIPVGAGIRFRVGAMRGQVVPGEEQQMDKDQGVVMLTTERLIFTGPNHTREWDFDKLLMASTTDDESDYFLSVSNRQKTSGVRFSVRTGREFNRFLGSATVVNEKGYGALLDELHKLEKEADAVRPVLGGVVAEIGQ</sequence>
<name>A0ABM6MDR5_9ACTN</name>
<organism evidence="1 2">
    <name type="scientific">Candidatus Planktophila versatilis</name>
    <dbReference type="NCBI Taxonomy" id="1884905"/>
    <lineage>
        <taxon>Bacteria</taxon>
        <taxon>Bacillati</taxon>
        <taxon>Actinomycetota</taxon>
        <taxon>Actinomycetes</taxon>
        <taxon>Candidatus Nanopelagicales</taxon>
        <taxon>Candidatus Nanopelagicaceae</taxon>
        <taxon>Candidatus Planktophila</taxon>
    </lineage>
</organism>
<proteinExistence type="predicted"/>
<dbReference type="EMBL" id="CP016774">
    <property type="protein sequence ID" value="ASY17048.1"/>
    <property type="molecule type" value="Genomic_DNA"/>
</dbReference>
<keyword evidence="2" id="KW-1185">Reference proteome</keyword>
<reference evidence="1 2" key="1">
    <citation type="submission" date="2016-07" db="EMBL/GenBank/DDBJ databases">
        <title>High microdiversification within the ubiquitous acI lineage of Actinobacteria.</title>
        <authorList>
            <person name="Neuenschwander S.M."/>
            <person name="Salcher M."/>
            <person name="Ghai R."/>
            <person name="Pernthaler J."/>
        </authorList>
    </citation>
    <scope>NUCLEOTIDE SEQUENCE [LARGE SCALE GENOMIC DNA]</scope>
    <source>
        <strain evidence="1">MMS-IA-79</strain>
    </source>
</reference>